<feature type="chain" id="PRO_5007602441" description="Tetratricopeptide repeat-like domain-containing protein" evidence="2">
    <location>
        <begin position="32"/>
        <end position="565"/>
    </location>
</feature>
<evidence type="ECO:0008006" key="5">
    <source>
        <dbReference type="Google" id="ProtNLM"/>
    </source>
</evidence>
<feature type="signal peptide" evidence="2">
    <location>
        <begin position="1"/>
        <end position="31"/>
    </location>
</feature>
<feature type="repeat" description="TPR" evidence="1">
    <location>
        <begin position="479"/>
        <end position="512"/>
    </location>
</feature>
<dbReference type="Proteomes" id="UP000076400">
    <property type="component" value="Unassembled WGS sequence"/>
</dbReference>
<protein>
    <recommendedName>
        <fullName evidence="5">Tetratricopeptide repeat-like domain-containing protein</fullName>
    </recommendedName>
</protein>
<dbReference type="PROSITE" id="PS50005">
    <property type="entry name" value="TPR"/>
    <property type="match status" value="4"/>
</dbReference>
<comment type="caution">
    <text evidence="3">The sequence shown here is derived from an EMBL/GenBank/DDBJ whole genome shotgun (WGS) entry which is preliminary data.</text>
</comment>
<keyword evidence="1" id="KW-0802">TPR repeat</keyword>
<dbReference type="SMART" id="SM00028">
    <property type="entry name" value="TPR"/>
    <property type="match status" value="6"/>
</dbReference>
<organism evidence="3 4">
    <name type="scientific">Oceanibaculum pacificum</name>
    <dbReference type="NCBI Taxonomy" id="580166"/>
    <lineage>
        <taxon>Bacteria</taxon>
        <taxon>Pseudomonadati</taxon>
        <taxon>Pseudomonadota</taxon>
        <taxon>Alphaproteobacteria</taxon>
        <taxon>Rhodospirillales</taxon>
        <taxon>Oceanibaculaceae</taxon>
        <taxon>Oceanibaculum</taxon>
    </lineage>
</organism>
<dbReference type="Pfam" id="PF13432">
    <property type="entry name" value="TPR_16"/>
    <property type="match status" value="2"/>
</dbReference>
<feature type="repeat" description="TPR" evidence="1">
    <location>
        <begin position="410"/>
        <end position="443"/>
    </location>
</feature>
<dbReference type="Gene3D" id="1.25.40.10">
    <property type="entry name" value="Tetratricopeptide repeat domain"/>
    <property type="match status" value="2"/>
</dbReference>
<keyword evidence="2" id="KW-0732">Signal</keyword>
<dbReference type="PANTHER" id="PTHR12558">
    <property type="entry name" value="CELL DIVISION CYCLE 16,23,27"/>
    <property type="match status" value="1"/>
</dbReference>
<reference evidence="3 4" key="1">
    <citation type="submission" date="2015-12" db="EMBL/GenBank/DDBJ databases">
        <title>Genome sequence of Oceanibaculum pacificum MCCC 1A02656.</title>
        <authorList>
            <person name="Lu L."/>
            <person name="Lai Q."/>
            <person name="Shao Z."/>
            <person name="Qian P."/>
        </authorList>
    </citation>
    <scope>NUCLEOTIDE SEQUENCE [LARGE SCALE GENOMIC DNA]</scope>
    <source>
        <strain evidence="3 4">MCCC 1A02656</strain>
    </source>
</reference>
<dbReference type="PANTHER" id="PTHR12558:SF13">
    <property type="entry name" value="CELL DIVISION CYCLE PROTEIN 27 HOMOLOG"/>
    <property type="match status" value="1"/>
</dbReference>
<sequence>MSFRFASLAVAGLIGLGAALPACTTASPAEAARMSGASVGSYLAGQHAYRLGDYTAAADYMSQALAADPDNPALLRRVLILQVAEGRIASLSSLADRVARLAPDDPVAGLLLALESARAKDYERAIAYVEPLETRGLGRLVRPLILGWLQAGKGDITAATEALNALAGDPGLTLLKDFHTGLIMDLVGEPQAAEVAFERTLATVSAPPLRLVQALGSFYERNGKIEQARNLYTDYLARMGEDDRIQRRLDGLGKEPKPQRLARNPVEGLAEALYDIATGLRRDRAVEVSLIYARLALHIRPEEPISRILVGELLQDQKRFERAIEVFDGVPKDSSYRWEVDMAIAESLNGLDRSEEAAAKFEDLAARDKTRIEPLVRIGDLKRAAEDYPAAITAYDRAVARLTEPVQRNWSLYYVRGIAHERAKQWEAAERDFLRALELQPEQPLVLNYLAYSWTEQGIKLDQAHEMIERAVAQRPSDGYIIDSLGWVLYQQQRYDDAVRQLERAIELMPHDPTINDHLGDAYWQVGRRTEARFQWQRVISLKPEDKELEAKVRSKLADGLASRN</sequence>
<dbReference type="OrthoDB" id="9766710at2"/>
<dbReference type="EMBL" id="LPXN01000001">
    <property type="protein sequence ID" value="KZD12855.1"/>
    <property type="molecule type" value="Genomic_DNA"/>
</dbReference>
<dbReference type="InterPro" id="IPR019734">
    <property type="entry name" value="TPR_rpt"/>
</dbReference>
<proteinExistence type="predicted"/>
<evidence type="ECO:0000313" key="3">
    <source>
        <dbReference type="EMBL" id="KZD12855.1"/>
    </source>
</evidence>
<dbReference type="Pfam" id="PF13414">
    <property type="entry name" value="TPR_11"/>
    <property type="match status" value="1"/>
</dbReference>
<dbReference type="SUPFAM" id="SSF48452">
    <property type="entry name" value="TPR-like"/>
    <property type="match status" value="3"/>
</dbReference>
<evidence type="ECO:0000256" key="1">
    <source>
        <dbReference type="PROSITE-ProRule" id="PRU00339"/>
    </source>
</evidence>
<dbReference type="STRING" id="580166.AUP43_00505"/>
<accession>A0A154WHA0</accession>
<feature type="repeat" description="TPR" evidence="1">
    <location>
        <begin position="38"/>
        <end position="71"/>
    </location>
</feature>
<dbReference type="RefSeq" id="WP_067551091.1">
    <property type="nucleotide sequence ID" value="NZ_LPXN01000001.1"/>
</dbReference>
<gene>
    <name evidence="3" type="ORF">AUP43_00505</name>
</gene>
<feature type="repeat" description="TPR" evidence="1">
    <location>
        <begin position="513"/>
        <end position="546"/>
    </location>
</feature>
<evidence type="ECO:0000256" key="2">
    <source>
        <dbReference type="SAM" id="SignalP"/>
    </source>
</evidence>
<name>A0A154WHA0_9PROT</name>
<evidence type="ECO:0000313" key="4">
    <source>
        <dbReference type="Proteomes" id="UP000076400"/>
    </source>
</evidence>
<keyword evidence="4" id="KW-1185">Reference proteome</keyword>
<dbReference type="AlphaFoldDB" id="A0A154WHA0"/>
<dbReference type="InterPro" id="IPR011990">
    <property type="entry name" value="TPR-like_helical_dom_sf"/>
</dbReference>